<dbReference type="EMBL" id="JBEHZE010000001">
    <property type="protein sequence ID" value="MEX6634466.1"/>
    <property type="molecule type" value="Genomic_DNA"/>
</dbReference>
<dbReference type="PANTHER" id="PTHR43132">
    <property type="entry name" value="ARSENICAL RESISTANCE OPERON REPRESSOR ARSR-RELATED"/>
    <property type="match status" value="1"/>
</dbReference>
<dbReference type="InterPro" id="IPR011991">
    <property type="entry name" value="ArsR-like_HTH"/>
</dbReference>
<dbReference type="RefSeq" id="WP_369314448.1">
    <property type="nucleotide sequence ID" value="NZ_JBEHZE010000001.1"/>
</dbReference>
<proteinExistence type="predicted"/>
<dbReference type="NCBIfam" id="NF033788">
    <property type="entry name" value="HTH_metalloreg"/>
    <property type="match status" value="1"/>
</dbReference>
<dbReference type="Proteomes" id="UP001560685">
    <property type="component" value="Unassembled WGS sequence"/>
</dbReference>
<dbReference type="SUPFAM" id="SSF46785">
    <property type="entry name" value="Winged helix' DNA-binding domain"/>
    <property type="match status" value="1"/>
</dbReference>
<evidence type="ECO:0000313" key="6">
    <source>
        <dbReference type="Proteomes" id="UP001560685"/>
    </source>
</evidence>
<keyword evidence="2" id="KW-0238">DNA-binding</keyword>
<accession>A0ABV3Z6L3</accession>
<keyword evidence="1" id="KW-0805">Transcription regulation</keyword>
<evidence type="ECO:0000256" key="3">
    <source>
        <dbReference type="ARBA" id="ARBA00023163"/>
    </source>
</evidence>
<dbReference type="InterPro" id="IPR051011">
    <property type="entry name" value="Metal_resp_trans_reg"/>
</dbReference>
<dbReference type="SMART" id="SM00418">
    <property type="entry name" value="HTH_ARSR"/>
    <property type="match status" value="1"/>
</dbReference>
<gene>
    <name evidence="5" type="ORF">ABFZ84_12995</name>
</gene>
<dbReference type="PANTHER" id="PTHR43132:SF2">
    <property type="entry name" value="ARSENICAL RESISTANCE OPERON REPRESSOR ARSR-RELATED"/>
    <property type="match status" value="1"/>
</dbReference>
<evidence type="ECO:0000256" key="2">
    <source>
        <dbReference type="ARBA" id="ARBA00023125"/>
    </source>
</evidence>
<dbReference type="InterPro" id="IPR001845">
    <property type="entry name" value="HTH_ArsR_DNA-bd_dom"/>
</dbReference>
<dbReference type="InterPro" id="IPR036388">
    <property type="entry name" value="WH-like_DNA-bd_sf"/>
</dbReference>
<comment type="caution">
    <text evidence="5">The sequence shown here is derived from an EMBL/GenBank/DDBJ whole genome shotgun (WGS) entry which is preliminary data.</text>
</comment>
<keyword evidence="6" id="KW-1185">Reference proteome</keyword>
<evidence type="ECO:0000259" key="4">
    <source>
        <dbReference type="PROSITE" id="PS50987"/>
    </source>
</evidence>
<organism evidence="5 6">
    <name type="scientific">Hyphococcus lacteus</name>
    <dbReference type="NCBI Taxonomy" id="3143536"/>
    <lineage>
        <taxon>Bacteria</taxon>
        <taxon>Pseudomonadati</taxon>
        <taxon>Pseudomonadota</taxon>
        <taxon>Alphaproteobacteria</taxon>
        <taxon>Parvularculales</taxon>
        <taxon>Parvularculaceae</taxon>
        <taxon>Hyphococcus</taxon>
    </lineage>
</organism>
<dbReference type="InterPro" id="IPR036390">
    <property type="entry name" value="WH_DNA-bd_sf"/>
</dbReference>
<evidence type="ECO:0000256" key="1">
    <source>
        <dbReference type="ARBA" id="ARBA00023015"/>
    </source>
</evidence>
<reference evidence="5 6" key="1">
    <citation type="submission" date="2024-05" db="EMBL/GenBank/DDBJ databases">
        <title>Three bacterial strains, DH-69, EH-24, and ECK-19 isolated from coastal sediments.</title>
        <authorList>
            <person name="Ye Y.-Q."/>
            <person name="Du Z.-J."/>
        </authorList>
    </citation>
    <scope>NUCLEOTIDE SEQUENCE [LARGE SCALE GENOMIC DNA]</scope>
    <source>
        <strain evidence="5 6">ECK-19</strain>
    </source>
</reference>
<keyword evidence="3" id="KW-0804">Transcription</keyword>
<dbReference type="CDD" id="cd00090">
    <property type="entry name" value="HTH_ARSR"/>
    <property type="match status" value="1"/>
</dbReference>
<dbReference type="PROSITE" id="PS50987">
    <property type="entry name" value="HTH_ARSR_2"/>
    <property type="match status" value="1"/>
</dbReference>
<sequence>MSKPMKIADLKVHAQDVSALLKTLSHANRLLIACALTEGEKNVSQIESDTKVPQPLLSRDLGRLRDAGLISARRESKNVYYSITDPRLSQLVNALCNAFAPKK</sequence>
<name>A0ABV3Z6L3_9PROT</name>
<dbReference type="Pfam" id="PF01022">
    <property type="entry name" value="HTH_5"/>
    <property type="match status" value="1"/>
</dbReference>
<feature type="domain" description="HTH arsR-type" evidence="4">
    <location>
        <begin position="10"/>
        <end position="103"/>
    </location>
</feature>
<dbReference type="PRINTS" id="PR00778">
    <property type="entry name" value="HTHARSR"/>
</dbReference>
<evidence type="ECO:0000313" key="5">
    <source>
        <dbReference type="EMBL" id="MEX6634466.1"/>
    </source>
</evidence>
<dbReference type="Gene3D" id="1.10.10.10">
    <property type="entry name" value="Winged helix-like DNA-binding domain superfamily/Winged helix DNA-binding domain"/>
    <property type="match status" value="1"/>
</dbReference>
<protein>
    <submittedName>
        <fullName evidence="5">Metalloregulator ArsR/SmtB family transcription factor</fullName>
    </submittedName>
</protein>